<name>A0A562U0M4_9SPHI</name>
<comment type="caution">
    <text evidence="2">The sequence shown here is derived from an EMBL/GenBank/DDBJ whole genome shotgun (WGS) entry which is preliminary data.</text>
</comment>
<dbReference type="PANTHER" id="PTHR10579:SF43">
    <property type="entry name" value="ZINC FINGER (C3HC4-TYPE RING FINGER) FAMILY PROTEIN"/>
    <property type="match status" value="1"/>
</dbReference>
<reference evidence="2 3" key="1">
    <citation type="submission" date="2019-07" db="EMBL/GenBank/DDBJ databases">
        <title>Genomic Encyclopedia of Archaeal and Bacterial Type Strains, Phase II (KMG-II): from individual species to whole genera.</title>
        <authorList>
            <person name="Goeker M."/>
        </authorList>
    </citation>
    <scope>NUCLEOTIDE SEQUENCE [LARGE SCALE GENOMIC DNA]</scope>
    <source>
        <strain evidence="2 3">ATCC BAA-1854</strain>
    </source>
</reference>
<dbReference type="Pfam" id="PF00092">
    <property type="entry name" value="VWA"/>
    <property type="match status" value="1"/>
</dbReference>
<dbReference type="Pfam" id="PF13715">
    <property type="entry name" value="CarbopepD_reg_2"/>
    <property type="match status" value="1"/>
</dbReference>
<dbReference type="CDD" id="cd01465">
    <property type="entry name" value="vWA_subgroup"/>
    <property type="match status" value="1"/>
</dbReference>
<dbReference type="Proteomes" id="UP000317010">
    <property type="component" value="Unassembled WGS sequence"/>
</dbReference>
<dbReference type="SUPFAM" id="SSF49464">
    <property type="entry name" value="Carboxypeptidase regulatory domain-like"/>
    <property type="match status" value="1"/>
</dbReference>
<dbReference type="PROSITE" id="PS50234">
    <property type="entry name" value="VWFA"/>
    <property type="match status" value="1"/>
</dbReference>
<dbReference type="InterPro" id="IPR022156">
    <property type="entry name" value="Uncharacterised_YfbK_N"/>
</dbReference>
<dbReference type="Gene3D" id="3.40.50.410">
    <property type="entry name" value="von Willebrand factor, type A domain"/>
    <property type="match status" value="1"/>
</dbReference>
<dbReference type="InterPro" id="IPR008969">
    <property type="entry name" value="CarboxyPept-like_regulatory"/>
</dbReference>
<dbReference type="PANTHER" id="PTHR10579">
    <property type="entry name" value="CALCIUM-ACTIVATED CHLORIDE CHANNEL REGULATOR"/>
    <property type="match status" value="1"/>
</dbReference>
<dbReference type="Pfam" id="PF12450">
    <property type="entry name" value="vWF_A"/>
    <property type="match status" value="1"/>
</dbReference>
<dbReference type="SMART" id="SM00327">
    <property type="entry name" value="VWA"/>
    <property type="match status" value="1"/>
</dbReference>
<keyword evidence="3" id="KW-1185">Reference proteome</keyword>
<evidence type="ECO:0000259" key="1">
    <source>
        <dbReference type="PROSITE" id="PS50234"/>
    </source>
</evidence>
<dbReference type="InterPro" id="IPR021908">
    <property type="entry name" value="YfbK_C"/>
</dbReference>
<dbReference type="Pfam" id="PF12034">
    <property type="entry name" value="YfbK_C"/>
    <property type="match status" value="1"/>
</dbReference>
<dbReference type="EMBL" id="VLLI01000007">
    <property type="protein sequence ID" value="TWI99389.1"/>
    <property type="molecule type" value="Genomic_DNA"/>
</dbReference>
<evidence type="ECO:0000313" key="2">
    <source>
        <dbReference type="EMBL" id="TWI99389.1"/>
    </source>
</evidence>
<accession>A0A562U0M4</accession>
<proteinExistence type="predicted"/>
<dbReference type="AlphaFoldDB" id="A0A562U0M4"/>
<organism evidence="2 3">
    <name type="scientific">Mucilaginibacter frigoritolerans</name>
    <dbReference type="NCBI Taxonomy" id="652788"/>
    <lineage>
        <taxon>Bacteria</taxon>
        <taxon>Pseudomonadati</taxon>
        <taxon>Bacteroidota</taxon>
        <taxon>Sphingobacteriia</taxon>
        <taxon>Sphingobacteriales</taxon>
        <taxon>Sphingobacteriaceae</taxon>
        <taxon>Mucilaginibacter</taxon>
    </lineage>
</organism>
<dbReference type="OrthoDB" id="9805121at2"/>
<dbReference type="InterPro" id="IPR036465">
    <property type="entry name" value="vWFA_dom_sf"/>
</dbReference>
<dbReference type="SUPFAM" id="SSF53300">
    <property type="entry name" value="vWA-like"/>
    <property type="match status" value="1"/>
</dbReference>
<dbReference type="InterPro" id="IPR051266">
    <property type="entry name" value="CLCR"/>
</dbReference>
<feature type="domain" description="VWFA" evidence="1">
    <location>
        <begin position="271"/>
        <end position="449"/>
    </location>
</feature>
<dbReference type="InterPro" id="IPR002035">
    <property type="entry name" value="VWF_A"/>
</dbReference>
<dbReference type="RefSeq" id="WP_144913269.1">
    <property type="nucleotide sequence ID" value="NZ_VLLI01000007.1"/>
</dbReference>
<evidence type="ECO:0000313" key="3">
    <source>
        <dbReference type="Proteomes" id="UP000317010"/>
    </source>
</evidence>
<protein>
    <submittedName>
        <fullName evidence="2">Ca-activated chloride channel family protein</fullName>
    </submittedName>
</protein>
<dbReference type="Gene3D" id="2.60.40.1120">
    <property type="entry name" value="Carboxypeptidase-like, regulatory domain"/>
    <property type="match status" value="1"/>
</dbReference>
<sequence length="640" mass="69104">MKKIALLLLLFAGLTGFKPGNTRHIFGTVYDSNDKLPMPGVSVKIAGASTATSTDAAGHYSINTSAEKASLIFTFVGYESKTVAVGKADSINVYLEPSSQSLNEVMVIGYSSVRKQNITGSVATVSPTTVQTLQGKVAGISIRGNKAVAASPKYIAATPVNATDESYKPINENGFNDVKSNPLSTFSVDVDAASYSNVRRFINGGQLPPADAVRIEEMINYFKYDLPGPTGKQPVAIHTELSSAPWNAKHRLLRIALKAKTIDMDKLPPSNLVFLIDVSGSMDEANKLPLVKASMKMLVEQLRPKDKVAIVTYAGQAGVALASTAGNEKTIIDNAIDQLNANGSTAGGEGIKMAYRIAKENFMEKGNNRIIMATDGDFNVGPNSDEDMEQLIIKERESKVAISIVGYGMGNLKDSKMETLADKGNGNYAYIDNITEARKAFVTEFAGTLYTVAKDVKLQIEFNPAKVQAYRLLGYEDRMLNKEDFNNDRKDAGDIGSGHTVTALYEIVPAGIKDDYIVCVDPLKYQKNDAPVSENGSDEMMTIKFRYKLNDSASSKMSLITVKDQPVAFNAASADFRFAVAVAEFGMLLRNSEFKQQSNFQQAISIAKAAKGTDPDGYRSEFVRLAESAALLANSSIASE</sequence>
<gene>
    <name evidence="2" type="ORF">JN11_02706</name>
</gene>